<feature type="region of interest" description="Disordered" evidence="1">
    <location>
        <begin position="57"/>
        <end position="82"/>
    </location>
</feature>
<dbReference type="AlphaFoldDB" id="A0A6B3SS97"/>
<evidence type="ECO:0000313" key="2">
    <source>
        <dbReference type="EMBL" id="NEX63564.1"/>
    </source>
</evidence>
<proteinExistence type="predicted"/>
<organism evidence="2 3">
    <name type="scientific">Noviherbaspirillum galbum</name>
    <dbReference type="NCBI Taxonomy" id="2709383"/>
    <lineage>
        <taxon>Bacteria</taxon>
        <taxon>Pseudomonadati</taxon>
        <taxon>Pseudomonadota</taxon>
        <taxon>Betaproteobacteria</taxon>
        <taxon>Burkholderiales</taxon>
        <taxon>Oxalobacteraceae</taxon>
        <taxon>Noviherbaspirillum</taxon>
    </lineage>
</organism>
<dbReference type="Proteomes" id="UP000482155">
    <property type="component" value="Unassembled WGS sequence"/>
</dbReference>
<accession>A0A6B3SS97</accession>
<protein>
    <submittedName>
        <fullName evidence="2">Uncharacterized protein</fullName>
    </submittedName>
</protein>
<gene>
    <name evidence="2" type="ORF">G3574_21000</name>
</gene>
<comment type="caution">
    <text evidence="2">The sequence shown here is derived from an EMBL/GenBank/DDBJ whole genome shotgun (WGS) entry which is preliminary data.</text>
</comment>
<dbReference type="EMBL" id="JAAIVB010000073">
    <property type="protein sequence ID" value="NEX63564.1"/>
    <property type="molecule type" value="Genomic_DNA"/>
</dbReference>
<evidence type="ECO:0000313" key="3">
    <source>
        <dbReference type="Proteomes" id="UP000482155"/>
    </source>
</evidence>
<keyword evidence="3" id="KW-1185">Reference proteome</keyword>
<dbReference type="RefSeq" id="WP_163967513.1">
    <property type="nucleotide sequence ID" value="NZ_JAAIVB010000073.1"/>
</dbReference>
<sequence>MYMVYWTEYDDGGEGGHAVAHGRSFGSEEMGAALKFMEELRARQRDGERICFVAMSSENPDSVGKPGVADPSPDYDWKKRRR</sequence>
<reference evidence="2 3" key="1">
    <citation type="submission" date="2020-02" db="EMBL/GenBank/DDBJ databases">
        <authorList>
            <person name="Kim M.K."/>
        </authorList>
    </citation>
    <scope>NUCLEOTIDE SEQUENCE [LARGE SCALE GENOMIC DNA]</scope>
    <source>
        <strain evidence="2 3">17J57-3</strain>
    </source>
</reference>
<name>A0A6B3SS97_9BURK</name>
<evidence type="ECO:0000256" key="1">
    <source>
        <dbReference type="SAM" id="MobiDB-lite"/>
    </source>
</evidence>